<evidence type="ECO:0000256" key="2">
    <source>
        <dbReference type="ARBA" id="ARBA00029447"/>
    </source>
</evidence>
<dbReference type="Gene3D" id="6.10.340.10">
    <property type="match status" value="1"/>
</dbReference>
<dbReference type="Pfam" id="PF00015">
    <property type="entry name" value="MCPsignal"/>
    <property type="match status" value="1"/>
</dbReference>
<dbReference type="PRINTS" id="PR00260">
    <property type="entry name" value="CHEMTRNSDUCR"/>
</dbReference>
<gene>
    <name evidence="6" type="ORF">MACH08_21080</name>
</gene>
<dbReference type="InterPro" id="IPR004089">
    <property type="entry name" value="MCPsignal_dom"/>
</dbReference>
<evidence type="ECO:0000256" key="3">
    <source>
        <dbReference type="PROSITE-ProRule" id="PRU00284"/>
    </source>
</evidence>
<comment type="similarity">
    <text evidence="2">Belongs to the methyl-accepting chemotaxis (MCP) protein family.</text>
</comment>
<dbReference type="EMBL" id="BSKO01000001">
    <property type="protein sequence ID" value="GLO66324.1"/>
    <property type="molecule type" value="Genomic_DNA"/>
</dbReference>
<keyword evidence="4" id="KW-1133">Transmembrane helix</keyword>
<dbReference type="PANTHER" id="PTHR32089">
    <property type="entry name" value="METHYL-ACCEPTING CHEMOTAXIS PROTEIN MCPB"/>
    <property type="match status" value="1"/>
</dbReference>
<dbReference type="RefSeq" id="WP_017796790.1">
    <property type="nucleotide sequence ID" value="NZ_BSKO01000001.1"/>
</dbReference>
<feature type="transmembrane region" description="Helical" evidence="4">
    <location>
        <begin position="16"/>
        <end position="39"/>
    </location>
</feature>
<sequence length="565" mass="63290">MLSYLKRILEKTSFRLRLLILFIILTVLSVSMVGIISYYQAKNITLNTIEERLISETELMGYIAENLHFTYISDPDYFMQQLNSNIRTQRERLESDGIDSEYLYIRNGDVTAFPVSEGELPSIPTSLVTEIEENGNGQITRNIDGEVFTISFQTMEEVSGSYVVLVRNASFMAPITNMGNILVLIIIASVLISLILLIKFIKSLTTPLIDLQETMKEVKKGNFIISSPNTTIPEIKSLHSSYDIMMKYIQQMLQELKRSMTSLQATGNQLKSSSTLTLQSSKELTNSISIVNKGAKQTASSSENNLKTTVEMKDKIEELFNNMNNILHTSKKMNSTANKGDKSIKKLISTFEDYEKDVNELTKTVEAVFHQSLYISELVQLIQKVSEQTKLLSLNASIEAAHAGDRGRGFAVVANEIGKLAEQSSEAANKITNSIAHMEELTTNASDECKQMLMNSKDNLNIATGSKNELNYLMSDITDTITTIVDIQRELHSLESYLPVQKESSEQLVALSQQTLASTEEMLTNNKLQNEQTSSTLSIGMDLIQLSSSLTKIINRFKFESNNIK</sequence>
<evidence type="ECO:0000313" key="6">
    <source>
        <dbReference type="EMBL" id="GLO66324.1"/>
    </source>
</evidence>
<comment type="caution">
    <text evidence="6">The sequence shown here is derived from an EMBL/GenBank/DDBJ whole genome shotgun (WGS) entry which is preliminary data.</text>
</comment>
<dbReference type="InterPro" id="IPR004090">
    <property type="entry name" value="Chemotax_Me-accpt_rcpt"/>
</dbReference>
<dbReference type="Gene3D" id="1.10.287.950">
    <property type="entry name" value="Methyl-accepting chemotaxis protein"/>
    <property type="match status" value="1"/>
</dbReference>
<evidence type="ECO:0000313" key="7">
    <source>
        <dbReference type="Proteomes" id="UP001275436"/>
    </source>
</evidence>
<dbReference type="PANTHER" id="PTHR32089:SF112">
    <property type="entry name" value="LYSOZYME-LIKE PROTEIN-RELATED"/>
    <property type="match status" value="1"/>
</dbReference>
<keyword evidence="1 3" id="KW-0807">Transducer</keyword>
<accession>A0ABQ5THH5</accession>
<reference evidence="6 7" key="1">
    <citation type="submission" date="2023-02" db="EMBL/GenBank/DDBJ databases">
        <title>Oceanobacillus kimchii IFOP_LL358 isolated form Alexandrium catenella lab strain.</title>
        <authorList>
            <person name="Gajardo G."/>
            <person name="Ueki S."/>
            <person name="Maruyama F."/>
        </authorList>
    </citation>
    <scope>NUCLEOTIDE SEQUENCE [LARGE SCALE GENOMIC DNA]</scope>
    <source>
        <strain evidence="6 7">IFOP_LL358</strain>
    </source>
</reference>
<name>A0ABQ5THH5_9BACI</name>
<organism evidence="6 7">
    <name type="scientific">Oceanobacillus kimchii</name>
    <dbReference type="NCBI Taxonomy" id="746691"/>
    <lineage>
        <taxon>Bacteria</taxon>
        <taxon>Bacillati</taxon>
        <taxon>Bacillota</taxon>
        <taxon>Bacilli</taxon>
        <taxon>Bacillales</taxon>
        <taxon>Bacillaceae</taxon>
        <taxon>Oceanobacillus</taxon>
    </lineage>
</organism>
<keyword evidence="4" id="KW-0812">Transmembrane</keyword>
<protein>
    <recommendedName>
        <fullName evidence="5">Methyl-accepting transducer domain-containing protein</fullName>
    </recommendedName>
</protein>
<proteinExistence type="inferred from homology"/>
<dbReference type="SMART" id="SM00283">
    <property type="entry name" value="MA"/>
    <property type="match status" value="1"/>
</dbReference>
<evidence type="ECO:0000256" key="4">
    <source>
        <dbReference type="SAM" id="Phobius"/>
    </source>
</evidence>
<dbReference type="SUPFAM" id="SSF58104">
    <property type="entry name" value="Methyl-accepting chemotaxis protein (MCP) signaling domain"/>
    <property type="match status" value="1"/>
</dbReference>
<evidence type="ECO:0000259" key="5">
    <source>
        <dbReference type="PROSITE" id="PS50111"/>
    </source>
</evidence>
<evidence type="ECO:0000256" key="1">
    <source>
        <dbReference type="ARBA" id="ARBA00023224"/>
    </source>
</evidence>
<dbReference type="Proteomes" id="UP001275436">
    <property type="component" value="Unassembled WGS sequence"/>
</dbReference>
<feature type="domain" description="Methyl-accepting transducer" evidence="5">
    <location>
        <begin position="273"/>
        <end position="523"/>
    </location>
</feature>
<dbReference type="PROSITE" id="PS50111">
    <property type="entry name" value="CHEMOTAXIS_TRANSDUC_2"/>
    <property type="match status" value="1"/>
</dbReference>
<feature type="transmembrane region" description="Helical" evidence="4">
    <location>
        <begin position="178"/>
        <end position="198"/>
    </location>
</feature>
<keyword evidence="4" id="KW-0472">Membrane</keyword>
<keyword evidence="7" id="KW-1185">Reference proteome</keyword>